<dbReference type="GO" id="GO:0006310">
    <property type="term" value="P:DNA recombination"/>
    <property type="evidence" value="ECO:0007669"/>
    <property type="project" value="UniProtKB-KW"/>
</dbReference>
<evidence type="ECO:0000259" key="6">
    <source>
        <dbReference type="PROSITE" id="PS51900"/>
    </source>
</evidence>
<dbReference type="PANTHER" id="PTHR30349:SF94">
    <property type="entry name" value="INTEGRASE_RECOMBINASE HI_1414-RELATED"/>
    <property type="match status" value="1"/>
</dbReference>
<sequence>MGTIIERRTKRGEVKFQAKIRLAGTPIISKVFDSRADAEAWIAAVEPEMRARSRTAAREQAVAKQVREFRDRPRIVADLLHRNLCEVTPFKKGAEAEVNHTRSILKYPLTRIHLENLTQRDVREWRDKRSQHVAPSTVNRELNILSAVFKHAASEWDIALCKSVLTSVKRPPNPPGRVRRLSRQEEAALRRAGEETRNPYVLSIFDLALETAMRRSEILGLEWERISFERRSIQLITAKNGTPRGVPLSRRAMEILRALQQIAARELGHECAVTSGPVFPGLTVNAFKLAFTRMVQRAGLENFRFHDLRHEATSRLFEKGLSQMEVSTITGHKDPRMLARYTHLQVKDLAAKLD</sequence>
<keyword evidence="2 4" id="KW-0238">DNA-binding</keyword>
<dbReference type="PROSITE" id="PS51900">
    <property type="entry name" value="CB"/>
    <property type="match status" value="1"/>
</dbReference>
<dbReference type="InterPro" id="IPR044068">
    <property type="entry name" value="CB"/>
</dbReference>
<evidence type="ECO:0000256" key="3">
    <source>
        <dbReference type="ARBA" id="ARBA00023172"/>
    </source>
</evidence>
<feature type="domain" description="Core-binding (CB)" evidence="6">
    <location>
        <begin position="74"/>
        <end position="153"/>
    </location>
</feature>
<keyword evidence="1" id="KW-0229">DNA integration</keyword>
<evidence type="ECO:0000259" key="5">
    <source>
        <dbReference type="PROSITE" id="PS51898"/>
    </source>
</evidence>
<organism evidence="7">
    <name type="scientific">Cupriavidus taiwanensis</name>
    <dbReference type="NCBI Taxonomy" id="164546"/>
    <lineage>
        <taxon>Bacteria</taxon>
        <taxon>Pseudomonadati</taxon>
        <taxon>Pseudomonadota</taxon>
        <taxon>Betaproteobacteria</taxon>
        <taxon>Burkholderiales</taxon>
        <taxon>Burkholderiaceae</taxon>
        <taxon>Cupriavidus</taxon>
    </lineage>
</organism>
<dbReference type="SUPFAM" id="SSF56349">
    <property type="entry name" value="DNA breaking-rejoining enzymes"/>
    <property type="match status" value="1"/>
</dbReference>
<dbReference type="InterPro" id="IPR050090">
    <property type="entry name" value="Tyrosine_recombinase_XerCD"/>
</dbReference>
<dbReference type="AlphaFoldDB" id="A0A375BFY7"/>
<dbReference type="Gene3D" id="1.10.443.10">
    <property type="entry name" value="Intergrase catalytic core"/>
    <property type="match status" value="1"/>
</dbReference>
<dbReference type="Pfam" id="PF00589">
    <property type="entry name" value="Phage_integrase"/>
    <property type="match status" value="1"/>
</dbReference>
<dbReference type="PROSITE" id="PS51898">
    <property type="entry name" value="TYR_RECOMBINASE"/>
    <property type="match status" value="1"/>
</dbReference>
<gene>
    <name evidence="7" type="ORF">CBM2587_A110033</name>
</gene>
<proteinExistence type="predicted"/>
<dbReference type="EMBL" id="OFSQ01000003">
    <property type="protein sequence ID" value="SOY43818.1"/>
    <property type="molecule type" value="Genomic_DNA"/>
</dbReference>
<dbReference type="InterPro" id="IPR002104">
    <property type="entry name" value="Integrase_catalytic"/>
</dbReference>
<reference evidence="7" key="1">
    <citation type="submission" date="2018-01" db="EMBL/GenBank/DDBJ databases">
        <authorList>
            <person name="Clerissi C."/>
        </authorList>
    </citation>
    <scope>NUCLEOTIDE SEQUENCE</scope>
    <source>
        <strain evidence="7">Cupriavidus sp. LMG 19464</strain>
    </source>
</reference>
<name>A0A375BFY7_9BURK</name>
<dbReference type="CDD" id="cd00796">
    <property type="entry name" value="INT_Rci_Hp1_C"/>
    <property type="match status" value="1"/>
</dbReference>
<evidence type="ECO:0000313" key="7">
    <source>
        <dbReference type="EMBL" id="SOY43818.1"/>
    </source>
</evidence>
<feature type="domain" description="Tyr recombinase" evidence="5">
    <location>
        <begin position="176"/>
        <end position="354"/>
    </location>
</feature>
<comment type="caution">
    <text evidence="7">The sequence shown here is derived from an EMBL/GenBank/DDBJ whole genome shotgun (WGS) entry which is preliminary data.</text>
</comment>
<dbReference type="PANTHER" id="PTHR30349">
    <property type="entry name" value="PHAGE INTEGRASE-RELATED"/>
    <property type="match status" value="1"/>
</dbReference>
<dbReference type="InterPro" id="IPR011010">
    <property type="entry name" value="DNA_brk_join_enz"/>
</dbReference>
<dbReference type="RefSeq" id="WP_198048108.1">
    <property type="nucleotide sequence ID" value="NZ_LT976853.1"/>
</dbReference>
<dbReference type="Gene3D" id="1.10.150.130">
    <property type="match status" value="1"/>
</dbReference>
<protein>
    <submittedName>
        <fullName evidence="7">Integrase/recombinase protein</fullName>
    </submittedName>
</protein>
<dbReference type="InterPro" id="IPR013762">
    <property type="entry name" value="Integrase-like_cat_sf"/>
</dbReference>
<accession>A0A375BFY7</accession>
<dbReference type="InterPro" id="IPR010998">
    <property type="entry name" value="Integrase_recombinase_N"/>
</dbReference>
<dbReference type="Proteomes" id="UP000256780">
    <property type="component" value="Chromosome CBM2587_a"/>
</dbReference>
<evidence type="ECO:0000256" key="1">
    <source>
        <dbReference type="ARBA" id="ARBA00022908"/>
    </source>
</evidence>
<evidence type="ECO:0000256" key="2">
    <source>
        <dbReference type="ARBA" id="ARBA00023125"/>
    </source>
</evidence>
<dbReference type="GO" id="GO:0015074">
    <property type="term" value="P:DNA integration"/>
    <property type="evidence" value="ECO:0007669"/>
    <property type="project" value="UniProtKB-KW"/>
</dbReference>
<dbReference type="GO" id="GO:0003677">
    <property type="term" value="F:DNA binding"/>
    <property type="evidence" value="ECO:0007669"/>
    <property type="project" value="UniProtKB-UniRule"/>
</dbReference>
<evidence type="ECO:0000256" key="4">
    <source>
        <dbReference type="PROSITE-ProRule" id="PRU01248"/>
    </source>
</evidence>
<keyword evidence="3" id="KW-0233">DNA recombination</keyword>